<evidence type="ECO:0000256" key="1">
    <source>
        <dbReference type="RuleBase" id="RU003707"/>
    </source>
</evidence>
<comment type="similarity">
    <text evidence="1">Belongs to the enoyl-CoA hydratase/isomerase family.</text>
</comment>
<evidence type="ECO:0000313" key="3">
    <source>
        <dbReference type="EMBL" id="MEF2255749.1"/>
    </source>
</evidence>
<protein>
    <submittedName>
        <fullName evidence="3">Enoyl-CoA hydratase-related protein</fullName>
    </submittedName>
</protein>
<comment type="caution">
    <text evidence="3">The sequence shown here is derived from an EMBL/GenBank/DDBJ whole genome shotgun (WGS) entry which is preliminary data.</text>
</comment>
<feature type="region of interest" description="Disordered" evidence="2">
    <location>
        <begin position="255"/>
        <end position="275"/>
    </location>
</feature>
<evidence type="ECO:0000256" key="2">
    <source>
        <dbReference type="SAM" id="MobiDB-lite"/>
    </source>
</evidence>
<dbReference type="PROSITE" id="PS00166">
    <property type="entry name" value="ENOYL_COA_HYDRATASE"/>
    <property type="match status" value="1"/>
</dbReference>
<evidence type="ECO:0000313" key="4">
    <source>
        <dbReference type="Proteomes" id="UP001351900"/>
    </source>
</evidence>
<dbReference type="PANTHER" id="PTHR43459">
    <property type="entry name" value="ENOYL-COA HYDRATASE"/>
    <property type="match status" value="1"/>
</dbReference>
<accession>A0ABU7V7T8</accession>
<name>A0ABU7V7T8_9MICO</name>
<dbReference type="InterPro" id="IPR029045">
    <property type="entry name" value="ClpP/crotonase-like_dom_sf"/>
</dbReference>
<dbReference type="Proteomes" id="UP001351900">
    <property type="component" value="Unassembled WGS sequence"/>
</dbReference>
<dbReference type="Pfam" id="PF00378">
    <property type="entry name" value="ECH_1"/>
    <property type="match status" value="1"/>
</dbReference>
<dbReference type="EMBL" id="JAZHOV010000006">
    <property type="protein sequence ID" value="MEF2255749.1"/>
    <property type="molecule type" value="Genomic_DNA"/>
</dbReference>
<dbReference type="CDD" id="cd06558">
    <property type="entry name" value="crotonase-like"/>
    <property type="match status" value="1"/>
</dbReference>
<keyword evidence="4" id="KW-1185">Reference proteome</keyword>
<proteinExistence type="inferred from homology"/>
<dbReference type="Gene3D" id="3.90.226.10">
    <property type="entry name" value="2-enoyl-CoA Hydratase, Chain A, domain 1"/>
    <property type="match status" value="1"/>
</dbReference>
<gene>
    <name evidence="3" type="ORF">V2V91_11490</name>
</gene>
<reference evidence="3 4" key="1">
    <citation type="submission" date="2024-01" db="EMBL/GenBank/DDBJ databases">
        <title>the genome sequence of strain Microbacterium schleiferi NBRC 15075.</title>
        <authorList>
            <person name="Ding Y."/>
            <person name="Zhang G."/>
        </authorList>
    </citation>
    <scope>NUCLEOTIDE SEQUENCE [LARGE SCALE GENOMIC DNA]</scope>
    <source>
        <strain evidence="3 4">NBRC 15075</strain>
    </source>
</reference>
<sequence>MSDSILVEVEDGLAHVTLNRPARLNAVDFEMGRRWRDVAVELTGDPTVTAILLDAAGPAFCAGGDVVAMAEADPGDGSAGEAVTAMARIIHEGILTLVRSSTPIVAAVQGAVAGGGLGLMLCADYIVASDAARFVSKYANIGLTPDLGVSTLLPAAIGQRRALTLLLQDRALTADEALEWGLVNEVVPADQVAARAREVADFWQSGAVAAFGEAKRLVRSGAGRAFAQNLEDEAQTIGERFGTHDARTRIAAFAAASRTPKNDTATTSATRKDHA</sequence>
<dbReference type="InterPro" id="IPR018376">
    <property type="entry name" value="Enoyl-CoA_hyd/isom_CS"/>
</dbReference>
<dbReference type="RefSeq" id="WP_300590755.1">
    <property type="nucleotide sequence ID" value="NZ_BAAAUO010000001.1"/>
</dbReference>
<dbReference type="SUPFAM" id="SSF52096">
    <property type="entry name" value="ClpP/crotonase"/>
    <property type="match status" value="1"/>
</dbReference>
<dbReference type="InterPro" id="IPR001753">
    <property type="entry name" value="Enoyl-CoA_hydra/iso"/>
</dbReference>
<organism evidence="3 4">
    <name type="scientific">Microbacterium schleiferi</name>
    <dbReference type="NCBI Taxonomy" id="69362"/>
    <lineage>
        <taxon>Bacteria</taxon>
        <taxon>Bacillati</taxon>
        <taxon>Actinomycetota</taxon>
        <taxon>Actinomycetes</taxon>
        <taxon>Micrococcales</taxon>
        <taxon>Microbacteriaceae</taxon>
        <taxon>Microbacterium</taxon>
    </lineage>
</organism>
<dbReference type="PANTHER" id="PTHR43459:SF1">
    <property type="entry name" value="EG:BACN32G11.4 PROTEIN"/>
    <property type="match status" value="1"/>
</dbReference>